<dbReference type="Proteomes" id="UP000297872">
    <property type="component" value="Unassembled WGS sequence"/>
</dbReference>
<dbReference type="AlphaFoldDB" id="A0A4Y8VRE0"/>
<dbReference type="InterPro" id="IPR019734">
    <property type="entry name" value="TPR_rpt"/>
</dbReference>
<dbReference type="OrthoDB" id="1079512at2"/>
<dbReference type="InterPro" id="IPR011990">
    <property type="entry name" value="TPR-like_helical_dom_sf"/>
</dbReference>
<dbReference type="InterPro" id="IPR016032">
    <property type="entry name" value="Sig_transdc_resp-reg_C-effctor"/>
</dbReference>
<feature type="repeat" description="TPR" evidence="1">
    <location>
        <begin position="254"/>
        <end position="287"/>
    </location>
</feature>
<accession>A0A4Y8VRE0</accession>
<dbReference type="SUPFAM" id="SSF48452">
    <property type="entry name" value="TPR-like"/>
    <property type="match status" value="1"/>
</dbReference>
<keyword evidence="2" id="KW-1133">Transmembrane helix</keyword>
<dbReference type="Gene3D" id="1.25.40.10">
    <property type="entry name" value="Tetratricopeptide repeat domain"/>
    <property type="match status" value="1"/>
</dbReference>
<gene>
    <name evidence="3" type="ORF">EXN75_05720</name>
</gene>
<evidence type="ECO:0000313" key="4">
    <source>
        <dbReference type="Proteomes" id="UP000297872"/>
    </source>
</evidence>
<dbReference type="RefSeq" id="WP_134843104.1">
    <property type="nucleotide sequence ID" value="NZ_SGVY01000010.1"/>
</dbReference>
<keyword evidence="2" id="KW-0812">Transmembrane</keyword>
<dbReference type="GeneID" id="302994793"/>
<reference evidence="3 4" key="1">
    <citation type="submission" date="2019-02" db="EMBL/GenBank/DDBJ databases">
        <title>Draft Genome Sequence of the Prevotella sp. BCRC 81118, Isolated from Human Feces.</title>
        <authorList>
            <person name="Huang C.-H."/>
        </authorList>
    </citation>
    <scope>NUCLEOTIDE SEQUENCE [LARGE SCALE GENOMIC DNA]</scope>
    <source>
        <strain evidence="3 4">BCRC 81118</strain>
    </source>
</reference>
<dbReference type="PROSITE" id="PS50005">
    <property type="entry name" value="TPR"/>
    <property type="match status" value="1"/>
</dbReference>
<dbReference type="EMBL" id="SGVY01000010">
    <property type="protein sequence ID" value="TFH82831.1"/>
    <property type="molecule type" value="Genomic_DNA"/>
</dbReference>
<evidence type="ECO:0000256" key="1">
    <source>
        <dbReference type="PROSITE-ProRule" id="PRU00339"/>
    </source>
</evidence>
<keyword evidence="1" id="KW-0802">TPR repeat</keyword>
<organism evidence="3 4">
    <name type="scientific">Segatella hominis</name>
    <dbReference type="NCBI Taxonomy" id="2518605"/>
    <lineage>
        <taxon>Bacteria</taxon>
        <taxon>Pseudomonadati</taxon>
        <taxon>Bacteroidota</taxon>
        <taxon>Bacteroidia</taxon>
        <taxon>Bacteroidales</taxon>
        <taxon>Prevotellaceae</taxon>
        <taxon>Segatella</taxon>
    </lineage>
</organism>
<feature type="transmembrane region" description="Helical" evidence="2">
    <location>
        <begin position="355"/>
        <end position="375"/>
    </location>
</feature>
<protein>
    <submittedName>
        <fullName evidence="3">Uncharacterized protein</fullName>
    </submittedName>
</protein>
<keyword evidence="4" id="KW-1185">Reference proteome</keyword>
<evidence type="ECO:0000313" key="3">
    <source>
        <dbReference type="EMBL" id="TFH82831.1"/>
    </source>
</evidence>
<name>A0A4Y8VRE0_9BACT</name>
<sequence length="523" mass="61336">MKKILFILTIFSLIVCGCQYRKDNYNERLTQIDSLLDNYQIETAQILFAQLNKKKIHEEELLAYHNLISTELAYMQYRHNLTNDPINQSIAFYEKNKMLDKLAKCYYYKSTILYDSGSRKEAICNIKKAEQIAGLIKNLRIETKIYSFLSQINLNNEDYALAMQYARKYRTSAEQYNCPIDKIDSYNRIAILHYYLMQDDSASYYINKCIPLLKYAPDSAKIIYLDNIGYLNMNRNPKLALKYLNVAMKLGPSVDTYDNLAQIYIKQGEKEKADSLWRKALQTQDLAKKIEILSTILRQKQEEKDYKKVAHFASWLVELKDSLADQRKSEQILVQQIKFDNDLAQAKQQKTILTLTYAICIAVLLLVLICLSIRYHHMKTINEKLENEKKIKEYQITIDKLASIGQTDHKTIKNLQKRIDKLQYFKDNHTQQGHILYETALFGKSIKDWNKPEMITFLDYYVSKDIEYSLSLEEIDQLTAREKIFLILQHEGKTEAKVAEMMALSNSALRTMKSRIKKKKESK</sequence>
<comment type="caution">
    <text evidence="3">The sequence shown here is derived from an EMBL/GenBank/DDBJ whole genome shotgun (WGS) entry which is preliminary data.</text>
</comment>
<dbReference type="SUPFAM" id="SSF46894">
    <property type="entry name" value="C-terminal effector domain of the bipartite response regulators"/>
    <property type="match status" value="1"/>
</dbReference>
<keyword evidence="2" id="KW-0472">Membrane</keyword>
<dbReference type="PROSITE" id="PS51257">
    <property type="entry name" value="PROKAR_LIPOPROTEIN"/>
    <property type="match status" value="1"/>
</dbReference>
<evidence type="ECO:0000256" key="2">
    <source>
        <dbReference type="SAM" id="Phobius"/>
    </source>
</evidence>
<dbReference type="GO" id="GO:0003677">
    <property type="term" value="F:DNA binding"/>
    <property type="evidence" value="ECO:0007669"/>
    <property type="project" value="InterPro"/>
</dbReference>
<proteinExistence type="predicted"/>
<dbReference type="GO" id="GO:0006355">
    <property type="term" value="P:regulation of DNA-templated transcription"/>
    <property type="evidence" value="ECO:0007669"/>
    <property type="project" value="InterPro"/>
</dbReference>